<sequence length="123" mass="14192">MSVTDAQRTVLEGWVRRRTTSQALAQRSRIVLECAEGHSIMEVSRRLRIAPDTVRTWRRRFIERGLDGLCDDPRPGVPRKITDADVERVIVKTLEETPATGRRSSRSSSRSWTRRSQPTCRFI</sequence>
<feature type="compositionally biased region" description="Low complexity" evidence="1">
    <location>
        <begin position="106"/>
        <end position="116"/>
    </location>
</feature>
<dbReference type="Pfam" id="PF13551">
    <property type="entry name" value="HTH_29"/>
    <property type="match status" value="1"/>
</dbReference>
<accession>A0A7W7U040</accession>
<protein>
    <submittedName>
        <fullName evidence="2">Transposase</fullName>
    </submittedName>
</protein>
<dbReference type="EMBL" id="JACHJY010000003">
    <property type="protein sequence ID" value="MBB4981687.1"/>
    <property type="molecule type" value="Genomic_DNA"/>
</dbReference>
<name>A0A7W7U040_9ACTN</name>
<organism evidence="2 3">
    <name type="scientific">Streptomyces nymphaeiformis</name>
    <dbReference type="NCBI Taxonomy" id="2663842"/>
    <lineage>
        <taxon>Bacteria</taxon>
        <taxon>Bacillati</taxon>
        <taxon>Actinomycetota</taxon>
        <taxon>Actinomycetes</taxon>
        <taxon>Kitasatosporales</taxon>
        <taxon>Streptomycetaceae</taxon>
        <taxon>Streptomyces</taxon>
    </lineage>
</organism>
<proteinExistence type="predicted"/>
<feature type="region of interest" description="Disordered" evidence="1">
    <location>
        <begin position="94"/>
        <end position="118"/>
    </location>
</feature>
<gene>
    <name evidence="2" type="ORF">GGE06_002597</name>
</gene>
<keyword evidence="3" id="KW-1185">Reference proteome</keyword>
<evidence type="ECO:0000313" key="3">
    <source>
        <dbReference type="Proteomes" id="UP000582643"/>
    </source>
</evidence>
<reference evidence="2 3" key="1">
    <citation type="submission" date="2020-08" db="EMBL/GenBank/DDBJ databases">
        <title>Genomic Encyclopedia of Type Strains, Phase III (KMG-III): the genomes of soil and plant-associated and newly described type strains.</title>
        <authorList>
            <person name="Whitman W."/>
        </authorList>
    </citation>
    <scope>NUCLEOTIDE SEQUENCE [LARGE SCALE GENOMIC DNA]</scope>
    <source>
        <strain evidence="2 3">SFB5A</strain>
    </source>
</reference>
<dbReference type="Proteomes" id="UP000582643">
    <property type="component" value="Unassembled WGS sequence"/>
</dbReference>
<comment type="caution">
    <text evidence="2">The sequence shown here is derived from an EMBL/GenBank/DDBJ whole genome shotgun (WGS) entry which is preliminary data.</text>
</comment>
<dbReference type="AlphaFoldDB" id="A0A7W7U040"/>
<evidence type="ECO:0000256" key="1">
    <source>
        <dbReference type="SAM" id="MobiDB-lite"/>
    </source>
</evidence>
<evidence type="ECO:0000313" key="2">
    <source>
        <dbReference type="EMBL" id="MBB4981687.1"/>
    </source>
</evidence>
<dbReference type="SUPFAM" id="SSF46689">
    <property type="entry name" value="Homeodomain-like"/>
    <property type="match status" value="1"/>
</dbReference>
<dbReference type="InterPro" id="IPR009057">
    <property type="entry name" value="Homeodomain-like_sf"/>
</dbReference>